<dbReference type="Pfam" id="PF00485">
    <property type="entry name" value="PRK"/>
    <property type="match status" value="1"/>
</dbReference>
<evidence type="ECO:0000256" key="2">
    <source>
        <dbReference type="SAM" id="Phobius"/>
    </source>
</evidence>
<dbReference type="GO" id="GO:0016301">
    <property type="term" value="F:kinase activity"/>
    <property type="evidence" value="ECO:0007669"/>
    <property type="project" value="InterPro"/>
</dbReference>
<reference evidence="4" key="3">
    <citation type="submission" date="2020-12" db="UniProtKB">
        <authorList>
            <consortium name="EnsemblPlants"/>
        </authorList>
    </citation>
    <scope>IDENTIFICATION</scope>
</reference>
<feature type="domain" description="Phosphoribulokinase/uridine kinase" evidence="3">
    <location>
        <begin position="292"/>
        <end position="490"/>
    </location>
</feature>
<feature type="compositionally biased region" description="Basic and acidic residues" evidence="1">
    <location>
        <begin position="1"/>
        <end position="10"/>
    </location>
</feature>
<organism evidence="4 5">
    <name type="scientific">Physcomitrium patens</name>
    <name type="common">Spreading-leaved earth moss</name>
    <name type="synonym">Physcomitrella patens</name>
    <dbReference type="NCBI Taxonomy" id="3218"/>
    <lineage>
        <taxon>Eukaryota</taxon>
        <taxon>Viridiplantae</taxon>
        <taxon>Streptophyta</taxon>
        <taxon>Embryophyta</taxon>
        <taxon>Bryophyta</taxon>
        <taxon>Bryophytina</taxon>
        <taxon>Bryopsida</taxon>
        <taxon>Funariidae</taxon>
        <taxon>Funariales</taxon>
        <taxon>Funariaceae</taxon>
        <taxon>Physcomitrium</taxon>
    </lineage>
</organism>
<feature type="transmembrane region" description="Helical" evidence="2">
    <location>
        <begin position="146"/>
        <end position="172"/>
    </location>
</feature>
<evidence type="ECO:0000313" key="4">
    <source>
        <dbReference type="EnsemblPlants" id="Pp3c17_16800V3.2"/>
    </source>
</evidence>
<dbReference type="Gene3D" id="3.40.50.300">
    <property type="entry name" value="P-loop containing nucleotide triphosphate hydrolases"/>
    <property type="match status" value="3"/>
</dbReference>
<dbReference type="PANTHER" id="PTHR10285">
    <property type="entry name" value="URIDINE KINASE"/>
    <property type="match status" value="1"/>
</dbReference>
<keyword evidence="2" id="KW-1133">Transmembrane helix</keyword>
<evidence type="ECO:0000313" key="5">
    <source>
        <dbReference type="Proteomes" id="UP000006727"/>
    </source>
</evidence>
<feature type="compositionally biased region" description="Low complexity" evidence="1">
    <location>
        <begin position="21"/>
        <end position="37"/>
    </location>
</feature>
<protein>
    <recommendedName>
        <fullName evidence="3">Phosphoribulokinase/uridine kinase domain-containing protein</fullName>
    </recommendedName>
</protein>
<reference evidence="4 5" key="1">
    <citation type="journal article" date="2008" name="Science">
        <title>The Physcomitrella genome reveals evolutionary insights into the conquest of land by plants.</title>
        <authorList>
            <person name="Rensing S."/>
            <person name="Lang D."/>
            <person name="Zimmer A."/>
            <person name="Terry A."/>
            <person name="Salamov A."/>
            <person name="Shapiro H."/>
            <person name="Nishiyama T."/>
            <person name="Perroud P.-F."/>
            <person name="Lindquist E."/>
            <person name="Kamisugi Y."/>
            <person name="Tanahashi T."/>
            <person name="Sakakibara K."/>
            <person name="Fujita T."/>
            <person name="Oishi K."/>
            <person name="Shin-I T."/>
            <person name="Kuroki Y."/>
            <person name="Toyoda A."/>
            <person name="Suzuki Y."/>
            <person name="Hashimoto A."/>
            <person name="Yamaguchi K."/>
            <person name="Sugano A."/>
            <person name="Kohara Y."/>
            <person name="Fujiyama A."/>
            <person name="Anterola A."/>
            <person name="Aoki S."/>
            <person name="Ashton N."/>
            <person name="Barbazuk W.B."/>
            <person name="Barker E."/>
            <person name="Bennetzen J."/>
            <person name="Bezanilla M."/>
            <person name="Blankenship R."/>
            <person name="Cho S.H."/>
            <person name="Dutcher S."/>
            <person name="Estelle M."/>
            <person name="Fawcett J.A."/>
            <person name="Gundlach H."/>
            <person name="Hanada K."/>
            <person name="Heyl A."/>
            <person name="Hicks K.A."/>
            <person name="Hugh J."/>
            <person name="Lohr M."/>
            <person name="Mayer K."/>
            <person name="Melkozernov A."/>
            <person name="Murata T."/>
            <person name="Nelson D."/>
            <person name="Pils B."/>
            <person name="Prigge M."/>
            <person name="Reiss B."/>
            <person name="Renner T."/>
            <person name="Rombauts S."/>
            <person name="Rushton P."/>
            <person name="Sanderfoot A."/>
            <person name="Schween G."/>
            <person name="Shiu S.-H."/>
            <person name="Stueber K."/>
            <person name="Theodoulou F.L."/>
            <person name="Tu H."/>
            <person name="Van de Peer Y."/>
            <person name="Verrier P.J."/>
            <person name="Waters E."/>
            <person name="Wood A."/>
            <person name="Yang L."/>
            <person name="Cove D."/>
            <person name="Cuming A."/>
            <person name="Hasebe M."/>
            <person name="Lucas S."/>
            <person name="Mishler D.B."/>
            <person name="Reski R."/>
            <person name="Grigoriev I."/>
            <person name="Quatrano R.S."/>
            <person name="Boore J.L."/>
        </authorList>
    </citation>
    <scope>NUCLEOTIDE SEQUENCE [LARGE SCALE GENOMIC DNA]</scope>
    <source>
        <strain evidence="4 5">cv. Gransden 2004</strain>
    </source>
</reference>
<name>A0A7I4BGL7_PHYPA</name>
<dbReference type="Gramene" id="Pp3c17_16800V3.2">
    <property type="protein sequence ID" value="Pp3c17_16800V3.2"/>
    <property type="gene ID" value="Pp3c17_16800"/>
</dbReference>
<reference evidence="4 5" key="2">
    <citation type="journal article" date="2018" name="Plant J.">
        <title>The Physcomitrella patens chromosome-scale assembly reveals moss genome structure and evolution.</title>
        <authorList>
            <person name="Lang D."/>
            <person name="Ullrich K.K."/>
            <person name="Murat F."/>
            <person name="Fuchs J."/>
            <person name="Jenkins J."/>
            <person name="Haas F.B."/>
            <person name="Piednoel M."/>
            <person name="Gundlach H."/>
            <person name="Van Bel M."/>
            <person name="Meyberg R."/>
            <person name="Vives C."/>
            <person name="Morata J."/>
            <person name="Symeonidi A."/>
            <person name="Hiss M."/>
            <person name="Muchero W."/>
            <person name="Kamisugi Y."/>
            <person name="Saleh O."/>
            <person name="Blanc G."/>
            <person name="Decker E.L."/>
            <person name="van Gessel N."/>
            <person name="Grimwood J."/>
            <person name="Hayes R.D."/>
            <person name="Graham S.W."/>
            <person name="Gunter L.E."/>
            <person name="McDaniel S.F."/>
            <person name="Hoernstein S.N.W."/>
            <person name="Larsson A."/>
            <person name="Li F.W."/>
            <person name="Perroud P.F."/>
            <person name="Phillips J."/>
            <person name="Ranjan P."/>
            <person name="Rokshar D.S."/>
            <person name="Rothfels C.J."/>
            <person name="Schneider L."/>
            <person name="Shu S."/>
            <person name="Stevenson D.W."/>
            <person name="Thummler F."/>
            <person name="Tillich M."/>
            <person name="Villarreal Aguilar J.C."/>
            <person name="Widiez T."/>
            <person name="Wong G.K."/>
            <person name="Wymore A."/>
            <person name="Zhang Y."/>
            <person name="Zimmer A.D."/>
            <person name="Quatrano R.S."/>
            <person name="Mayer K.F.X."/>
            <person name="Goodstein D."/>
            <person name="Casacuberta J.M."/>
            <person name="Vandepoele K."/>
            <person name="Reski R."/>
            <person name="Cuming A.C."/>
            <person name="Tuskan G.A."/>
            <person name="Maumus F."/>
            <person name="Salse J."/>
            <person name="Schmutz J."/>
            <person name="Rensing S.A."/>
        </authorList>
    </citation>
    <scope>NUCLEOTIDE SEQUENCE [LARGE SCALE GENOMIC DNA]</scope>
    <source>
        <strain evidence="4 5">cv. Gransden 2004</strain>
    </source>
</reference>
<keyword evidence="2" id="KW-0812">Transmembrane</keyword>
<feature type="compositionally biased region" description="Basic residues" evidence="1">
    <location>
        <begin position="45"/>
        <end position="56"/>
    </location>
</feature>
<dbReference type="InParanoid" id="A0A7I4BGL7"/>
<dbReference type="InterPro" id="IPR027417">
    <property type="entry name" value="P-loop_NTPase"/>
</dbReference>
<dbReference type="InterPro" id="IPR006083">
    <property type="entry name" value="PRK/URK"/>
</dbReference>
<dbReference type="GO" id="GO:0005524">
    <property type="term" value="F:ATP binding"/>
    <property type="evidence" value="ECO:0007669"/>
    <property type="project" value="InterPro"/>
</dbReference>
<accession>A0A7I4BGL7</accession>
<dbReference type="SUPFAM" id="SSF52540">
    <property type="entry name" value="P-loop containing nucleoside triphosphate hydrolases"/>
    <property type="match status" value="1"/>
</dbReference>
<feature type="region of interest" description="Disordered" evidence="1">
    <location>
        <begin position="1"/>
        <end position="131"/>
    </location>
</feature>
<evidence type="ECO:0000256" key="1">
    <source>
        <dbReference type="SAM" id="MobiDB-lite"/>
    </source>
</evidence>
<proteinExistence type="predicted"/>
<sequence length="493" mass="55625">MKERRSERTKERKRTCKKAKANAASAAFAALLHLHASPPSPPHRDSRRRRRSIRITHQHEEEEEDEGLRPAVEEEEEEEEEAVVEAEVDEEEEEEAVVEAEVDEEEEEAAGGGGRIRRRRRRRRRRSRGRGRRRSWRSSPLLCSSLFVFVFVVAALHLSISMATLAHFAAAASPPLLLPRTKQPWKNSSGMEPLPVLLAPGQVAVASIGYEKAVMNPVARNQLVSSDARLYISKRGTVGKFGRQRANQRWLCSIQETPRRLQCSTMEETYDVLAKQLLSKALIHDPDQKYMVGIAGSPGAGKSTVANEIALRLNELWLESHGEKSGGAPIAVAVPMDGYHLYRWQLDAMEDPVEAHARRGAHWTFDPASLLKNLQQLRTQGEAHLPSFDHGVGDPVEKDIYVSPKHKVVLVEGNYLLMEEGEWIGLQNLFDERWFVDIDIDKAMKRVELRHIATGKTPDYAKHRVVYNDRPNAELIALTKKNADLIIPSISIC</sequence>
<keyword evidence="5" id="KW-1185">Reference proteome</keyword>
<dbReference type="Proteomes" id="UP000006727">
    <property type="component" value="Chromosome 17"/>
</dbReference>
<dbReference type="AlphaFoldDB" id="A0A7I4BGL7"/>
<dbReference type="EMBL" id="ABEU02000017">
    <property type="status" value="NOT_ANNOTATED_CDS"/>
    <property type="molecule type" value="Genomic_DNA"/>
</dbReference>
<evidence type="ECO:0000259" key="3">
    <source>
        <dbReference type="Pfam" id="PF00485"/>
    </source>
</evidence>
<feature type="compositionally biased region" description="Basic residues" evidence="1">
    <location>
        <begin position="115"/>
        <end position="131"/>
    </location>
</feature>
<dbReference type="EnsemblPlants" id="Pp3c17_16800V3.2">
    <property type="protein sequence ID" value="Pp3c17_16800V3.2"/>
    <property type="gene ID" value="Pp3c17_16800"/>
</dbReference>
<feature type="compositionally biased region" description="Basic residues" evidence="1">
    <location>
        <begin position="11"/>
        <end position="20"/>
    </location>
</feature>
<dbReference type="PRINTS" id="PR00988">
    <property type="entry name" value="URIDINKINASE"/>
</dbReference>
<feature type="compositionally biased region" description="Acidic residues" evidence="1">
    <location>
        <begin position="73"/>
        <end position="109"/>
    </location>
</feature>
<keyword evidence="2" id="KW-0472">Membrane</keyword>